<dbReference type="GO" id="GO:0046872">
    <property type="term" value="F:metal ion binding"/>
    <property type="evidence" value="ECO:0007669"/>
    <property type="project" value="UniProtKB-KW"/>
</dbReference>
<dbReference type="GO" id="GO:0044283">
    <property type="term" value="P:small molecule biosynthetic process"/>
    <property type="evidence" value="ECO:0007669"/>
    <property type="project" value="UniProtKB-ARBA"/>
</dbReference>
<name>A0AAJ0FNM9_9HYPO</name>
<keyword evidence="2" id="KW-0223">Dioxygenase</keyword>
<evidence type="ECO:0000313" key="6">
    <source>
        <dbReference type="Proteomes" id="UP001251528"/>
    </source>
</evidence>
<dbReference type="InterPro" id="IPR026992">
    <property type="entry name" value="DIOX_N"/>
</dbReference>
<dbReference type="Gene3D" id="2.60.120.330">
    <property type="entry name" value="B-lactam Antibiotic, Isopenicillin N Synthase, Chain"/>
    <property type="match status" value="1"/>
</dbReference>
<dbReference type="InterPro" id="IPR044861">
    <property type="entry name" value="IPNS-like_FE2OG_OXY"/>
</dbReference>
<comment type="caution">
    <text evidence="5">The sequence shown here is derived from an EMBL/GenBank/DDBJ whole genome shotgun (WGS) entry which is preliminary data.</text>
</comment>
<gene>
    <name evidence="5" type="ORF">QQS21_011346</name>
</gene>
<dbReference type="InterPro" id="IPR050231">
    <property type="entry name" value="Iron_ascorbate_oxido_reductase"/>
</dbReference>
<comment type="similarity">
    <text evidence="1 3">Belongs to the iron/ascorbate-dependent oxidoreductase family.</text>
</comment>
<dbReference type="Pfam" id="PF14226">
    <property type="entry name" value="DIOX_N"/>
    <property type="match status" value="1"/>
</dbReference>
<reference evidence="5" key="1">
    <citation type="submission" date="2023-06" db="EMBL/GenBank/DDBJ databases">
        <title>Conoideocrella luteorostrata (Hypocreales: Clavicipitaceae), a potential biocontrol fungus for elongate hemlock scale in United States Christmas tree production areas.</title>
        <authorList>
            <person name="Barrett H."/>
            <person name="Lovett B."/>
            <person name="Macias A.M."/>
            <person name="Stajich J.E."/>
            <person name="Kasson M.T."/>
        </authorList>
    </citation>
    <scope>NUCLEOTIDE SEQUENCE</scope>
    <source>
        <strain evidence="5">ARSEF 14590</strain>
    </source>
</reference>
<organism evidence="5 6">
    <name type="scientific">Conoideocrella luteorostrata</name>
    <dbReference type="NCBI Taxonomy" id="1105319"/>
    <lineage>
        <taxon>Eukaryota</taxon>
        <taxon>Fungi</taxon>
        <taxon>Dikarya</taxon>
        <taxon>Ascomycota</taxon>
        <taxon>Pezizomycotina</taxon>
        <taxon>Sordariomycetes</taxon>
        <taxon>Hypocreomycetidae</taxon>
        <taxon>Hypocreales</taxon>
        <taxon>Clavicipitaceae</taxon>
        <taxon>Conoideocrella</taxon>
    </lineage>
</organism>
<dbReference type="Proteomes" id="UP001251528">
    <property type="component" value="Unassembled WGS sequence"/>
</dbReference>
<keyword evidence="6" id="KW-1185">Reference proteome</keyword>
<dbReference type="PROSITE" id="PS51471">
    <property type="entry name" value="FE2OG_OXY"/>
    <property type="match status" value="1"/>
</dbReference>
<evidence type="ECO:0000256" key="3">
    <source>
        <dbReference type="RuleBase" id="RU003682"/>
    </source>
</evidence>
<dbReference type="Pfam" id="PF03171">
    <property type="entry name" value="2OG-FeII_Oxy"/>
    <property type="match status" value="1"/>
</dbReference>
<dbReference type="PRINTS" id="PR00682">
    <property type="entry name" value="IPNSYNTHASE"/>
</dbReference>
<proteinExistence type="inferred from homology"/>
<sequence length="334" mass="38213">MDNLVLPPCRIVRTLDLADFSHGDPNKQSRFCRQLVECLSTVGFVKLVNHRLDDEVLSEAFQWNKKFFSLPLAAKAKAAHPYGPNPHRGYSYIGQEKLSKVKDYEKGHRDAVELYDMKESFDQGPAHDELYPNRWPDEDDIPNFRAFMENLYEHCHQIHQDILQALALGLGLDSGFFRDICHQNTSEVRLNHYPGCEASVLNSGTRRISEHTDFGTVTLLFQDSIGGLEIEDQHIPGDYFPVPFEDKSEMIVNIGDCLQRWSNNRFRATSHRVVLPPGSSDDWIADRYSVAYFGKPNRSQIVGALPELLQEGAKSKYSNISAWEYNQEKLTLTY</sequence>
<keyword evidence="3" id="KW-0408">Iron</keyword>
<keyword evidence="3" id="KW-0560">Oxidoreductase</keyword>
<dbReference type="InterPro" id="IPR005123">
    <property type="entry name" value="Oxoglu/Fe-dep_dioxygenase_dom"/>
</dbReference>
<dbReference type="InterPro" id="IPR027443">
    <property type="entry name" value="IPNS-like_sf"/>
</dbReference>
<keyword evidence="3" id="KW-0479">Metal-binding</keyword>
<dbReference type="EMBL" id="JASWJB010000377">
    <property type="protein sequence ID" value="KAK2590967.1"/>
    <property type="molecule type" value="Genomic_DNA"/>
</dbReference>
<evidence type="ECO:0000313" key="5">
    <source>
        <dbReference type="EMBL" id="KAK2590967.1"/>
    </source>
</evidence>
<protein>
    <recommendedName>
        <fullName evidence="4">Fe2OG dioxygenase domain-containing protein</fullName>
    </recommendedName>
</protein>
<evidence type="ECO:0000259" key="4">
    <source>
        <dbReference type="PROSITE" id="PS51471"/>
    </source>
</evidence>
<accession>A0AAJ0FNM9</accession>
<dbReference type="PANTHER" id="PTHR47990">
    <property type="entry name" value="2-OXOGLUTARATE (2OG) AND FE(II)-DEPENDENT OXYGENASE SUPERFAMILY PROTEIN-RELATED"/>
    <property type="match status" value="1"/>
</dbReference>
<dbReference type="SUPFAM" id="SSF51197">
    <property type="entry name" value="Clavaminate synthase-like"/>
    <property type="match status" value="1"/>
</dbReference>
<dbReference type="GO" id="GO:0051213">
    <property type="term" value="F:dioxygenase activity"/>
    <property type="evidence" value="ECO:0007669"/>
    <property type="project" value="UniProtKB-KW"/>
</dbReference>
<feature type="domain" description="Fe2OG dioxygenase" evidence="4">
    <location>
        <begin position="184"/>
        <end position="296"/>
    </location>
</feature>
<evidence type="ECO:0000256" key="1">
    <source>
        <dbReference type="ARBA" id="ARBA00008056"/>
    </source>
</evidence>
<evidence type="ECO:0000256" key="2">
    <source>
        <dbReference type="ARBA" id="ARBA00022964"/>
    </source>
</evidence>
<dbReference type="AlphaFoldDB" id="A0AAJ0FNM9"/>